<comment type="catalytic activity">
    <reaction evidence="1">
        <text>ATP + protein L-histidine = ADP + protein N-phospho-L-histidine.</text>
        <dbReference type="EC" id="2.7.13.3"/>
    </reaction>
</comment>
<feature type="coiled-coil region" evidence="6">
    <location>
        <begin position="146"/>
        <end position="190"/>
    </location>
</feature>
<dbReference type="PROSITE" id="PS50109">
    <property type="entry name" value="HIS_KIN"/>
    <property type="match status" value="1"/>
</dbReference>
<dbReference type="PANTHER" id="PTHR43304">
    <property type="entry name" value="PHYTOCHROME-LIKE PROTEIN CPH1"/>
    <property type="match status" value="1"/>
</dbReference>
<dbReference type="InterPro" id="IPR004358">
    <property type="entry name" value="Sig_transdc_His_kin-like_C"/>
</dbReference>
<sequence>MWKRYGRARVTRWRNLTSPAWGRRTIVGLGGLYVALASGWAIQHLALGRPVSNVLLVSLFIGLPGLGLVYGGYRLPRTDIDPTFYPTVAGWCLAGTGLMYVSLVVYQFEPGESISEPIRGLLVLTAFGSVAGYGVGVYDALARTRAVDLERRNRELERTEAELQKTVGRLERANERFEESNERLEQFAYAASHDLREPLRMITNYLTLVEQRYGDSLDEDGREFIGFAVDGADRMRAMIDGLLAYSRVGTQGEPLTPIELDEVLADVRKDLEVRITESGATVESEALPRVQGDRNQLRQLLQNLLSNAIEYSGDGSPRVRISADRTGATWTVSVRDEGIGIDPADTDRIFEIFQRLHTQEEHAGTGIGLALCKRIVERHGGTIRVDSDPSEGTTFSFTLQAAGDRPT</sequence>
<organism evidence="9 10">
    <name type="scientific">Halorarum halophilum</name>
    <dbReference type="NCBI Taxonomy" id="2743090"/>
    <lineage>
        <taxon>Archaea</taxon>
        <taxon>Methanobacteriati</taxon>
        <taxon>Methanobacteriota</taxon>
        <taxon>Stenosarchaea group</taxon>
        <taxon>Halobacteria</taxon>
        <taxon>Halobacteriales</taxon>
        <taxon>Haloferacaceae</taxon>
        <taxon>Halorarum</taxon>
    </lineage>
</organism>
<keyword evidence="3" id="KW-0597">Phosphoprotein</keyword>
<dbReference type="KEGG" id="halg:HUG10_06265"/>
<dbReference type="GO" id="GO:0000155">
    <property type="term" value="F:phosphorelay sensor kinase activity"/>
    <property type="evidence" value="ECO:0007669"/>
    <property type="project" value="InterPro"/>
</dbReference>
<dbReference type="SMART" id="SM00387">
    <property type="entry name" value="HATPase_c"/>
    <property type="match status" value="1"/>
</dbReference>
<dbReference type="EMBL" id="CP058529">
    <property type="protein sequence ID" value="QLG27167.1"/>
    <property type="molecule type" value="Genomic_DNA"/>
</dbReference>
<keyword evidence="6" id="KW-0175">Coiled coil</keyword>
<dbReference type="Pfam" id="PF16926">
    <property type="entry name" value="HisKA_4TM"/>
    <property type="match status" value="1"/>
</dbReference>
<evidence type="ECO:0000313" key="9">
    <source>
        <dbReference type="EMBL" id="QLG27167.1"/>
    </source>
</evidence>
<keyword evidence="7" id="KW-0812">Transmembrane</keyword>
<feature type="transmembrane region" description="Helical" evidence="7">
    <location>
        <begin position="85"/>
        <end position="108"/>
    </location>
</feature>
<dbReference type="SUPFAM" id="SSF47384">
    <property type="entry name" value="Homodimeric domain of signal transducing histidine kinase"/>
    <property type="match status" value="1"/>
</dbReference>
<dbReference type="Gene3D" id="3.30.565.10">
    <property type="entry name" value="Histidine kinase-like ATPase, C-terminal domain"/>
    <property type="match status" value="1"/>
</dbReference>
<dbReference type="PANTHER" id="PTHR43304:SF1">
    <property type="entry name" value="PAC DOMAIN-CONTAINING PROTEIN"/>
    <property type="match status" value="1"/>
</dbReference>
<evidence type="ECO:0000256" key="1">
    <source>
        <dbReference type="ARBA" id="ARBA00000085"/>
    </source>
</evidence>
<gene>
    <name evidence="9" type="ORF">HUG10_06265</name>
</gene>
<proteinExistence type="predicted"/>
<evidence type="ECO:0000256" key="4">
    <source>
        <dbReference type="ARBA" id="ARBA00022679"/>
    </source>
</evidence>
<dbReference type="InterPro" id="IPR036890">
    <property type="entry name" value="HATPase_C_sf"/>
</dbReference>
<dbReference type="InterPro" id="IPR003594">
    <property type="entry name" value="HATPase_dom"/>
</dbReference>
<dbReference type="SMART" id="SM00388">
    <property type="entry name" value="HisKA"/>
    <property type="match status" value="1"/>
</dbReference>
<keyword evidence="7" id="KW-1133">Transmembrane helix</keyword>
<dbReference type="Pfam" id="PF00512">
    <property type="entry name" value="HisKA"/>
    <property type="match status" value="1"/>
</dbReference>
<dbReference type="InterPro" id="IPR031623">
    <property type="entry name" value="HisKA_4TM"/>
</dbReference>
<evidence type="ECO:0000259" key="8">
    <source>
        <dbReference type="PROSITE" id="PS50109"/>
    </source>
</evidence>
<evidence type="ECO:0000256" key="5">
    <source>
        <dbReference type="ARBA" id="ARBA00022777"/>
    </source>
</evidence>
<dbReference type="SUPFAM" id="SSF55874">
    <property type="entry name" value="ATPase domain of HSP90 chaperone/DNA topoisomerase II/histidine kinase"/>
    <property type="match status" value="1"/>
</dbReference>
<feature type="transmembrane region" description="Helical" evidence="7">
    <location>
        <begin position="21"/>
        <end position="42"/>
    </location>
</feature>
<keyword evidence="4" id="KW-0808">Transferase</keyword>
<dbReference type="CDD" id="cd00082">
    <property type="entry name" value="HisKA"/>
    <property type="match status" value="1"/>
</dbReference>
<dbReference type="InterPro" id="IPR036097">
    <property type="entry name" value="HisK_dim/P_sf"/>
</dbReference>
<keyword evidence="10" id="KW-1185">Reference proteome</keyword>
<dbReference type="Proteomes" id="UP000509750">
    <property type="component" value="Chromosome"/>
</dbReference>
<keyword evidence="7" id="KW-0472">Membrane</keyword>
<dbReference type="Pfam" id="PF02518">
    <property type="entry name" value="HATPase_c"/>
    <property type="match status" value="1"/>
</dbReference>
<keyword evidence="5 9" id="KW-0418">Kinase</keyword>
<evidence type="ECO:0000256" key="3">
    <source>
        <dbReference type="ARBA" id="ARBA00022553"/>
    </source>
</evidence>
<reference evidence="9 10" key="1">
    <citation type="submission" date="2020-07" db="EMBL/GenBank/DDBJ databases">
        <title>Gai3-2, isolated from salt lake.</title>
        <authorList>
            <person name="Cui H."/>
            <person name="Shi X."/>
        </authorList>
    </citation>
    <scope>NUCLEOTIDE SEQUENCE [LARGE SCALE GENOMIC DNA]</scope>
    <source>
        <strain evidence="9 10">Gai3-2</strain>
    </source>
</reference>
<protein>
    <recommendedName>
        <fullName evidence="2">histidine kinase</fullName>
        <ecNumber evidence="2">2.7.13.3</ecNumber>
    </recommendedName>
</protein>
<dbReference type="Gene3D" id="1.10.287.130">
    <property type="match status" value="1"/>
</dbReference>
<feature type="transmembrane region" description="Helical" evidence="7">
    <location>
        <begin position="120"/>
        <end position="142"/>
    </location>
</feature>
<name>A0A7D5GKB8_9EURY</name>
<dbReference type="AlphaFoldDB" id="A0A7D5GKB8"/>
<evidence type="ECO:0000256" key="6">
    <source>
        <dbReference type="SAM" id="Coils"/>
    </source>
</evidence>
<accession>A0A7D5GKB8</accession>
<dbReference type="FunFam" id="3.30.565.10:FF:000006">
    <property type="entry name" value="Sensor histidine kinase WalK"/>
    <property type="match status" value="1"/>
</dbReference>
<feature type="transmembrane region" description="Helical" evidence="7">
    <location>
        <begin position="54"/>
        <end position="73"/>
    </location>
</feature>
<feature type="domain" description="Histidine kinase" evidence="8">
    <location>
        <begin position="190"/>
        <end position="403"/>
    </location>
</feature>
<evidence type="ECO:0000256" key="7">
    <source>
        <dbReference type="SAM" id="Phobius"/>
    </source>
</evidence>
<dbReference type="PRINTS" id="PR00344">
    <property type="entry name" value="BCTRLSENSOR"/>
</dbReference>
<dbReference type="EC" id="2.7.13.3" evidence="2"/>
<dbReference type="InterPro" id="IPR003661">
    <property type="entry name" value="HisK_dim/P_dom"/>
</dbReference>
<dbReference type="InterPro" id="IPR052162">
    <property type="entry name" value="Sensor_kinase/Photoreceptor"/>
</dbReference>
<dbReference type="InterPro" id="IPR005467">
    <property type="entry name" value="His_kinase_dom"/>
</dbReference>
<evidence type="ECO:0000256" key="2">
    <source>
        <dbReference type="ARBA" id="ARBA00012438"/>
    </source>
</evidence>
<evidence type="ECO:0000313" key="10">
    <source>
        <dbReference type="Proteomes" id="UP000509750"/>
    </source>
</evidence>